<evidence type="ECO:0000313" key="2">
    <source>
        <dbReference type="EMBL" id="KDP35731.1"/>
    </source>
</evidence>
<evidence type="ECO:0000313" key="3">
    <source>
        <dbReference type="Proteomes" id="UP000027138"/>
    </source>
</evidence>
<gene>
    <name evidence="2" type="ORF">JCGZ_10503</name>
</gene>
<accession>A0A067KHQ7</accession>
<sequence length="67" mass="7230">MADAATAEDSIGKSRRRSNRRRLDREIASSLLDLPATPALFGRLQLRLVDGEAPIPRSLPFPASAAS</sequence>
<evidence type="ECO:0000256" key="1">
    <source>
        <dbReference type="SAM" id="MobiDB-lite"/>
    </source>
</evidence>
<name>A0A067KHQ7_JATCU</name>
<reference evidence="2 3" key="1">
    <citation type="journal article" date="2014" name="PLoS ONE">
        <title>Global Analysis of Gene Expression Profiles in Physic Nut (Jatropha curcas L.) Seedlings Exposed to Salt Stress.</title>
        <authorList>
            <person name="Zhang L."/>
            <person name="Zhang C."/>
            <person name="Wu P."/>
            <person name="Chen Y."/>
            <person name="Li M."/>
            <person name="Jiang H."/>
            <person name="Wu G."/>
        </authorList>
    </citation>
    <scope>NUCLEOTIDE SEQUENCE [LARGE SCALE GENOMIC DNA]</scope>
    <source>
        <strain evidence="3">cv. GZQX0401</strain>
        <tissue evidence="2">Young leaves</tissue>
    </source>
</reference>
<keyword evidence="3" id="KW-1185">Reference proteome</keyword>
<dbReference type="Proteomes" id="UP000027138">
    <property type="component" value="Unassembled WGS sequence"/>
</dbReference>
<organism evidence="2 3">
    <name type="scientific">Jatropha curcas</name>
    <name type="common">Barbados nut</name>
    <dbReference type="NCBI Taxonomy" id="180498"/>
    <lineage>
        <taxon>Eukaryota</taxon>
        <taxon>Viridiplantae</taxon>
        <taxon>Streptophyta</taxon>
        <taxon>Embryophyta</taxon>
        <taxon>Tracheophyta</taxon>
        <taxon>Spermatophyta</taxon>
        <taxon>Magnoliopsida</taxon>
        <taxon>eudicotyledons</taxon>
        <taxon>Gunneridae</taxon>
        <taxon>Pentapetalae</taxon>
        <taxon>rosids</taxon>
        <taxon>fabids</taxon>
        <taxon>Malpighiales</taxon>
        <taxon>Euphorbiaceae</taxon>
        <taxon>Crotonoideae</taxon>
        <taxon>Jatropheae</taxon>
        <taxon>Jatropha</taxon>
    </lineage>
</organism>
<protein>
    <submittedName>
        <fullName evidence="2">Uncharacterized protein</fullName>
    </submittedName>
</protein>
<dbReference type="EMBL" id="KK914479">
    <property type="protein sequence ID" value="KDP35731.1"/>
    <property type="molecule type" value="Genomic_DNA"/>
</dbReference>
<feature type="region of interest" description="Disordered" evidence="1">
    <location>
        <begin position="1"/>
        <end position="20"/>
    </location>
</feature>
<dbReference type="AlphaFoldDB" id="A0A067KHQ7"/>
<proteinExistence type="predicted"/>